<keyword evidence="2" id="KW-1185">Reference proteome</keyword>
<evidence type="ECO:0008006" key="3">
    <source>
        <dbReference type="Google" id="ProtNLM"/>
    </source>
</evidence>
<name>A0A917B445_HALAA</name>
<dbReference type="EMBL" id="BMEL01000002">
    <property type="protein sequence ID" value="GGF18570.1"/>
    <property type="molecule type" value="Genomic_DNA"/>
</dbReference>
<reference evidence="1" key="1">
    <citation type="journal article" date="2014" name="Int. J. Syst. Evol. Microbiol.">
        <title>Complete genome sequence of Corynebacterium casei LMG S-19264T (=DSM 44701T), isolated from a smear-ripened cheese.</title>
        <authorList>
            <consortium name="US DOE Joint Genome Institute (JGI-PGF)"/>
            <person name="Walter F."/>
            <person name="Albersmeier A."/>
            <person name="Kalinowski J."/>
            <person name="Ruckert C."/>
        </authorList>
    </citation>
    <scope>NUCLEOTIDE SEQUENCE</scope>
    <source>
        <strain evidence="1">CGMCC 1.12153</strain>
    </source>
</reference>
<dbReference type="Proteomes" id="UP000660110">
    <property type="component" value="Unassembled WGS sequence"/>
</dbReference>
<dbReference type="AlphaFoldDB" id="A0A917B445"/>
<evidence type="ECO:0000313" key="1">
    <source>
        <dbReference type="EMBL" id="GGF18570.1"/>
    </source>
</evidence>
<organism evidence="1 2">
    <name type="scientific">Halobacillus andaensis</name>
    <dbReference type="NCBI Taxonomy" id="1176239"/>
    <lineage>
        <taxon>Bacteria</taxon>
        <taxon>Bacillati</taxon>
        <taxon>Bacillota</taxon>
        <taxon>Bacilli</taxon>
        <taxon>Bacillales</taxon>
        <taxon>Bacillaceae</taxon>
        <taxon>Halobacillus</taxon>
    </lineage>
</organism>
<evidence type="ECO:0000313" key="2">
    <source>
        <dbReference type="Proteomes" id="UP000660110"/>
    </source>
</evidence>
<proteinExistence type="predicted"/>
<comment type="caution">
    <text evidence="1">The sequence shown here is derived from an EMBL/GenBank/DDBJ whole genome shotgun (WGS) entry which is preliminary data.</text>
</comment>
<sequence length="216" mass="25433">MTMIDKLKLDKYSTLTVLNEPADYDLFSGCPSDLTQKHDAIFIFIETVEEMKDYTKHIIKNDLLLEGGYLYFAYPKKGNKRYETYIHRDEIFPALSIGDDRYVDGSDVKFSRMVSMDDVFTVTGLKREKKRAVKSTAASQSVADYEDKIEDVKEMLRQYPEELAFYEKLTPGYQKDWARQIFSAKQEKTRQKRCQQMVDVLSQGYKTLDLYRRKQR</sequence>
<accession>A0A917B445</accession>
<dbReference type="RefSeq" id="WP_188377041.1">
    <property type="nucleotide sequence ID" value="NZ_BMEL01000002.1"/>
</dbReference>
<protein>
    <recommendedName>
        <fullName evidence="3">Bacteriocin-protection, YdeI or OmpD-Associated</fullName>
    </recommendedName>
</protein>
<reference evidence="1" key="2">
    <citation type="submission" date="2020-09" db="EMBL/GenBank/DDBJ databases">
        <authorList>
            <person name="Sun Q."/>
            <person name="Zhou Y."/>
        </authorList>
    </citation>
    <scope>NUCLEOTIDE SEQUENCE</scope>
    <source>
        <strain evidence="1">CGMCC 1.12153</strain>
    </source>
</reference>
<dbReference type="Pfam" id="PF13376">
    <property type="entry name" value="OmdA"/>
    <property type="match status" value="1"/>
</dbReference>
<gene>
    <name evidence="1" type="ORF">GCM10010954_16680</name>
</gene>